<feature type="transmembrane region" description="Helical" evidence="3">
    <location>
        <begin position="61"/>
        <end position="94"/>
    </location>
</feature>
<proteinExistence type="inferred from homology"/>
<accession>A0ABX5AYB0</accession>
<dbReference type="EMBL" id="MPZN01000007">
    <property type="protein sequence ID" value="PPL19887.1"/>
    <property type="molecule type" value="Genomic_DNA"/>
</dbReference>
<keyword evidence="1 2" id="KW-0808">Transferase</keyword>
<dbReference type="InterPro" id="IPR043130">
    <property type="entry name" value="CDP-OH_PTrfase_TM_dom"/>
</dbReference>
<dbReference type="RefSeq" id="WP_104474440.1">
    <property type="nucleotide sequence ID" value="NZ_MPZN01000007.1"/>
</dbReference>
<dbReference type="InterPro" id="IPR000462">
    <property type="entry name" value="CDP-OH_P_trans"/>
</dbReference>
<sequence>MSSLEVAAEASPFATSASGAALAPAPRGRFSTALDGLRSAQKPGAGVPAYTRWVNRRLARFAAAAAYSLGWSANAVTTISAVLSFAALALMVLVPQSAPLGLAVAGLLAAGYVLDSADGQVARLSRRSSPAGEWLDHVVDAIRTPAIHLAVLIGLSAVPGLGTWPLVVAVAYCLVSVGQFMSQILSEQLSGTATPASESAGIRQSLVLIPTDMGTLCWIFLFWGTPEVFVWVYAAMFLANTVHAAVSMRRKYLRLRALKPAGAHRH</sequence>
<keyword evidence="3" id="KW-0472">Membrane</keyword>
<evidence type="ECO:0000256" key="3">
    <source>
        <dbReference type="SAM" id="Phobius"/>
    </source>
</evidence>
<dbReference type="Pfam" id="PF01066">
    <property type="entry name" value="CDP-OH_P_transf"/>
    <property type="match status" value="1"/>
</dbReference>
<organism evidence="4 5">
    <name type="scientific">Microterricola pindariensis</name>
    <dbReference type="NCBI Taxonomy" id="478010"/>
    <lineage>
        <taxon>Bacteria</taxon>
        <taxon>Bacillati</taxon>
        <taxon>Actinomycetota</taxon>
        <taxon>Actinomycetes</taxon>
        <taxon>Micrococcales</taxon>
        <taxon>Microbacteriaceae</taxon>
        <taxon>Microterricola</taxon>
    </lineage>
</organism>
<feature type="transmembrane region" description="Helical" evidence="3">
    <location>
        <begin position="229"/>
        <end position="246"/>
    </location>
</feature>
<gene>
    <name evidence="4" type="ORF">GY24_03805</name>
</gene>
<evidence type="ECO:0000256" key="1">
    <source>
        <dbReference type="ARBA" id="ARBA00022679"/>
    </source>
</evidence>
<dbReference type="Gene3D" id="1.20.120.1760">
    <property type="match status" value="1"/>
</dbReference>
<name>A0ABX5AYB0_9MICO</name>
<reference evidence="4 5" key="1">
    <citation type="journal article" date="2008" name="Int. J. Syst. Evol. Microbiol.">
        <title>Leifsonia pindariensis sp. nov., isolated from the Pindari glacier of the Indian Himalayas, and emended description of the genus Leifsonia.</title>
        <authorList>
            <person name="Reddy G.S."/>
            <person name="Prabagaran S.R."/>
            <person name="Shivaji S."/>
        </authorList>
    </citation>
    <scope>NUCLEOTIDE SEQUENCE [LARGE SCALE GENOMIC DNA]</scope>
    <source>
        <strain evidence="4 5">PON 10</strain>
    </source>
</reference>
<dbReference type="InterPro" id="IPR048254">
    <property type="entry name" value="CDP_ALCOHOL_P_TRANSF_CS"/>
</dbReference>
<keyword evidence="3" id="KW-1133">Transmembrane helix</keyword>
<evidence type="ECO:0000313" key="4">
    <source>
        <dbReference type="EMBL" id="PPL19887.1"/>
    </source>
</evidence>
<dbReference type="PROSITE" id="PS00379">
    <property type="entry name" value="CDP_ALCOHOL_P_TRANSF"/>
    <property type="match status" value="1"/>
</dbReference>
<dbReference type="Proteomes" id="UP000237755">
    <property type="component" value="Unassembled WGS sequence"/>
</dbReference>
<protein>
    <recommendedName>
        <fullName evidence="6">CDP-alcohol phosphatidyltransferase</fullName>
    </recommendedName>
</protein>
<evidence type="ECO:0008006" key="6">
    <source>
        <dbReference type="Google" id="ProtNLM"/>
    </source>
</evidence>
<evidence type="ECO:0000313" key="5">
    <source>
        <dbReference type="Proteomes" id="UP000237755"/>
    </source>
</evidence>
<feature type="transmembrane region" description="Helical" evidence="3">
    <location>
        <begin position="100"/>
        <end position="117"/>
    </location>
</feature>
<comment type="caution">
    <text evidence="4">The sequence shown here is derived from an EMBL/GenBank/DDBJ whole genome shotgun (WGS) entry which is preliminary data.</text>
</comment>
<keyword evidence="3" id="KW-0812">Transmembrane</keyword>
<comment type="similarity">
    <text evidence="2">Belongs to the CDP-alcohol phosphatidyltransferase class-I family.</text>
</comment>
<evidence type="ECO:0000256" key="2">
    <source>
        <dbReference type="RuleBase" id="RU003750"/>
    </source>
</evidence>
<keyword evidence="5" id="KW-1185">Reference proteome</keyword>